<accession>A0A7M7P7C9</accession>
<proteinExistence type="predicted"/>
<evidence type="ECO:0000256" key="3">
    <source>
        <dbReference type="ARBA" id="ARBA00022989"/>
    </source>
</evidence>
<evidence type="ECO:0000256" key="4">
    <source>
        <dbReference type="ARBA" id="ARBA00023136"/>
    </source>
</evidence>
<keyword evidence="9" id="KW-1185">Reference proteome</keyword>
<feature type="transmembrane region" description="Helical" evidence="6">
    <location>
        <begin position="110"/>
        <end position="127"/>
    </location>
</feature>
<dbReference type="RefSeq" id="XP_030847430.1">
    <property type="nucleotide sequence ID" value="XM_030991570.1"/>
</dbReference>
<feature type="transmembrane region" description="Helical" evidence="6">
    <location>
        <begin position="46"/>
        <end position="65"/>
    </location>
</feature>
<dbReference type="GO" id="GO:0055091">
    <property type="term" value="P:phospholipid homeostasis"/>
    <property type="evidence" value="ECO:0000318"/>
    <property type="project" value="GO_Central"/>
</dbReference>
<dbReference type="Pfam" id="PF03798">
    <property type="entry name" value="TRAM_LAG1_CLN8"/>
    <property type="match status" value="1"/>
</dbReference>
<name>A0A7M7P7C9_STRPU</name>
<evidence type="ECO:0000313" key="8">
    <source>
        <dbReference type="EnsemblMetazoa" id="XP_030847430"/>
    </source>
</evidence>
<feature type="transmembrane region" description="Helical" evidence="6">
    <location>
        <begin position="207"/>
        <end position="227"/>
    </location>
</feature>
<comment type="subcellular location">
    <subcellularLocation>
        <location evidence="1">Membrane</location>
        <topology evidence="1">Multi-pass membrane protein</topology>
    </subcellularLocation>
</comment>
<dbReference type="GeneID" id="115926635"/>
<dbReference type="InterPro" id="IPR050846">
    <property type="entry name" value="TLCD"/>
</dbReference>
<dbReference type="GO" id="GO:0071709">
    <property type="term" value="P:membrane assembly"/>
    <property type="evidence" value="ECO:0000318"/>
    <property type="project" value="GO_Central"/>
</dbReference>
<evidence type="ECO:0000256" key="1">
    <source>
        <dbReference type="ARBA" id="ARBA00004141"/>
    </source>
</evidence>
<dbReference type="PANTHER" id="PTHR13439:SF4">
    <property type="entry name" value="TLC DOMAIN-CONTAINING PROTEIN"/>
    <property type="match status" value="1"/>
</dbReference>
<dbReference type="PROSITE" id="PS50922">
    <property type="entry name" value="TLC"/>
    <property type="match status" value="1"/>
</dbReference>
<dbReference type="EnsemblMetazoa" id="XM_030991570">
    <property type="protein sequence ID" value="XP_030847430"/>
    <property type="gene ID" value="LOC115926635"/>
</dbReference>
<dbReference type="PANTHER" id="PTHR13439">
    <property type="entry name" value="CT120 PROTEIN"/>
    <property type="match status" value="1"/>
</dbReference>
<reference evidence="8" key="2">
    <citation type="submission" date="2021-01" db="UniProtKB">
        <authorList>
            <consortium name="EnsemblMetazoa"/>
        </authorList>
    </citation>
    <scope>IDENTIFICATION</scope>
</reference>
<feature type="transmembrane region" description="Helical" evidence="6">
    <location>
        <begin position="171"/>
        <end position="195"/>
    </location>
</feature>
<dbReference type="OrthoDB" id="10266980at2759"/>
<keyword evidence="2 5" id="KW-0812">Transmembrane</keyword>
<dbReference type="GO" id="GO:0097035">
    <property type="term" value="P:regulation of membrane lipid distribution"/>
    <property type="evidence" value="ECO:0000318"/>
    <property type="project" value="GO_Central"/>
</dbReference>
<dbReference type="InParanoid" id="A0A7M7P7C9"/>
<dbReference type="OMA" id="AWKWRNV"/>
<dbReference type="GO" id="GO:0005886">
    <property type="term" value="C:plasma membrane"/>
    <property type="evidence" value="ECO:0000318"/>
    <property type="project" value="GO_Central"/>
</dbReference>
<organism evidence="8 9">
    <name type="scientific">Strongylocentrotus purpuratus</name>
    <name type="common">Purple sea urchin</name>
    <dbReference type="NCBI Taxonomy" id="7668"/>
    <lineage>
        <taxon>Eukaryota</taxon>
        <taxon>Metazoa</taxon>
        <taxon>Echinodermata</taxon>
        <taxon>Eleutherozoa</taxon>
        <taxon>Echinozoa</taxon>
        <taxon>Echinoidea</taxon>
        <taxon>Euechinoidea</taxon>
        <taxon>Echinacea</taxon>
        <taxon>Camarodonta</taxon>
        <taxon>Echinidea</taxon>
        <taxon>Strongylocentrotidae</taxon>
        <taxon>Strongylocentrotus</taxon>
    </lineage>
</organism>
<dbReference type="AlphaFoldDB" id="A0A7M7P7C9"/>
<dbReference type="GO" id="GO:0007009">
    <property type="term" value="P:plasma membrane organization"/>
    <property type="evidence" value="ECO:0000318"/>
    <property type="project" value="GO_Central"/>
</dbReference>
<feature type="transmembrane region" description="Helical" evidence="6">
    <location>
        <begin position="77"/>
        <end position="98"/>
    </location>
</feature>
<reference evidence="9" key="1">
    <citation type="submission" date="2015-02" db="EMBL/GenBank/DDBJ databases">
        <title>Genome sequencing for Strongylocentrotus purpuratus.</title>
        <authorList>
            <person name="Murali S."/>
            <person name="Liu Y."/>
            <person name="Vee V."/>
            <person name="English A."/>
            <person name="Wang M."/>
            <person name="Skinner E."/>
            <person name="Han Y."/>
            <person name="Muzny D.M."/>
            <person name="Worley K.C."/>
            <person name="Gibbs R.A."/>
        </authorList>
    </citation>
    <scope>NUCLEOTIDE SEQUENCE</scope>
</reference>
<dbReference type="Proteomes" id="UP000007110">
    <property type="component" value="Unassembled WGS sequence"/>
</dbReference>
<dbReference type="KEGG" id="spu:115926635"/>
<keyword evidence="4 5" id="KW-0472">Membrane</keyword>
<evidence type="ECO:0000256" key="6">
    <source>
        <dbReference type="SAM" id="Phobius"/>
    </source>
</evidence>
<evidence type="ECO:0000256" key="5">
    <source>
        <dbReference type="PROSITE-ProRule" id="PRU00205"/>
    </source>
</evidence>
<evidence type="ECO:0000259" key="7">
    <source>
        <dbReference type="PROSITE" id="PS50922"/>
    </source>
</evidence>
<keyword evidence="3 6" id="KW-1133">Transmembrane helix</keyword>
<sequence length="248" mass="28262">MLILSDTSISTTCLSFTGFVCLNKALNYLPSPEKYADKSRHKWRNAICSLIHALIVGIFGTYCFFSNHELQEDLVNGYTLSSEIIIAFTGGYFAYDLLDLMAHNAFSNSWPLYTHHLVVLFLCFTILSLRQLYATINIAMILELNSIFLHSRQLLLMYGFSKQDLVYRLNAYLNILSYVVCRMGSMGFLCVWVVVTEQDVPPIIRKTGPYTLASIFCINLVLFYRLIISDFGKKNSSSSKREVDIMDS</sequence>
<dbReference type="SMART" id="SM00724">
    <property type="entry name" value="TLC"/>
    <property type="match status" value="1"/>
</dbReference>
<feature type="domain" description="TLC" evidence="7">
    <location>
        <begin position="38"/>
        <end position="244"/>
    </location>
</feature>
<dbReference type="InterPro" id="IPR006634">
    <property type="entry name" value="TLC-dom"/>
</dbReference>
<protein>
    <recommendedName>
        <fullName evidence="7">TLC domain-containing protein</fullName>
    </recommendedName>
</protein>
<evidence type="ECO:0000256" key="2">
    <source>
        <dbReference type="ARBA" id="ARBA00022692"/>
    </source>
</evidence>
<evidence type="ECO:0000313" key="9">
    <source>
        <dbReference type="Proteomes" id="UP000007110"/>
    </source>
</evidence>